<keyword evidence="4" id="KW-1185">Reference proteome</keyword>
<dbReference type="InterPro" id="IPR011146">
    <property type="entry name" value="HIT-like"/>
</dbReference>
<evidence type="ECO:0000313" key="3">
    <source>
        <dbReference type="EMBL" id="TWP36564.1"/>
    </source>
</evidence>
<dbReference type="Gene3D" id="3.30.428.10">
    <property type="entry name" value="HIT-like"/>
    <property type="match status" value="1"/>
</dbReference>
<accession>A0A563E3V7</accession>
<dbReference type="EMBL" id="VCQV01000011">
    <property type="protein sequence ID" value="TWP36564.1"/>
    <property type="molecule type" value="Genomic_DNA"/>
</dbReference>
<feature type="domain" description="HIT" evidence="2">
    <location>
        <begin position="1"/>
        <end position="52"/>
    </location>
</feature>
<dbReference type="SUPFAM" id="SSF54197">
    <property type="entry name" value="HIT-like"/>
    <property type="match status" value="1"/>
</dbReference>
<dbReference type="GO" id="GO:0003824">
    <property type="term" value="F:catalytic activity"/>
    <property type="evidence" value="ECO:0007669"/>
    <property type="project" value="InterPro"/>
</dbReference>
<reference evidence="3 4" key="1">
    <citation type="submission" date="2019-05" db="EMBL/GenBank/DDBJ databases">
        <authorList>
            <person name="Lee S.D."/>
        </authorList>
    </citation>
    <scope>NUCLEOTIDE SEQUENCE [LARGE SCALE GENOMIC DNA]</scope>
    <source>
        <strain evidence="3 4">C5-26</strain>
    </source>
</reference>
<dbReference type="AlphaFoldDB" id="A0A563E3V7"/>
<dbReference type="PROSITE" id="PS51084">
    <property type="entry name" value="HIT_2"/>
    <property type="match status" value="1"/>
</dbReference>
<name>A0A563E3V7_9MICO</name>
<evidence type="ECO:0000259" key="2">
    <source>
        <dbReference type="PROSITE" id="PS51084"/>
    </source>
</evidence>
<protein>
    <submittedName>
        <fullName evidence="3">HIT domain-containing protein</fullName>
    </submittedName>
</protein>
<sequence>MPVADDRLRHRRTGNGTFREIDVFQVDGQAALQEVFHVHLHVFPRFAGDGLRAECILRMGPFPVRRKPRSLRMRTRPDRDVRLG</sequence>
<dbReference type="Proteomes" id="UP000320244">
    <property type="component" value="Unassembled WGS sequence"/>
</dbReference>
<feature type="short sequence motif" description="Histidine triad motif" evidence="1">
    <location>
        <begin position="37"/>
        <end position="41"/>
    </location>
</feature>
<evidence type="ECO:0000256" key="1">
    <source>
        <dbReference type="PROSITE-ProRule" id="PRU00464"/>
    </source>
</evidence>
<evidence type="ECO:0000313" key="4">
    <source>
        <dbReference type="Proteomes" id="UP000320244"/>
    </source>
</evidence>
<proteinExistence type="predicted"/>
<dbReference type="OrthoDB" id="9784774at2"/>
<dbReference type="InterPro" id="IPR036265">
    <property type="entry name" value="HIT-like_sf"/>
</dbReference>
<reference evidence="3 4" key="2">
    <citation type="submission" date="2019-08" db="EMBL/GenBank/DDBJ databases">
        <title>Jejuicoccus antrihumi gen. nov., sp. nov., a new member of the family Dermacoccaceae isolated from a cave.</title>
        <authorList>
            <person name="Schumann P."/>
            <person name="Kim I.S."/>
        </authorList>
    </citation>
    <scope>NUCLEOTIDE SEQUENCE [LARGE SCALE GENOMIC DNA]</scope>
    <source>
        <strain evidence="3 4">C5-26</strain>
    </source>
</reference>
<gene>
    <name evidence="3" type="ORF">FGL98_09785</name>
</gene>
<comment type="caution">
    <text evidence="3">The sequence shown here is derived from an EMBL/GenBank/DDBJ whole genome shotgun (WGS) entry which is preliminary data.</text>
</comment>
<dbReference type="Pfam" id="PF01230">
    <property type="entry name" value="HIT"/>
    <property type="match status" value="1"/>
</dbReference>
<organism evidence="3 4">
    <name type="scientific">Leekyejoonella antrihumi</name>
    <dbReference type="NCBI Taxonomy" id="1660198"/>
    <lineage>
        <taxon>Bacteria</taxon>
        <taxon>Bacillati</taxon>
        <taxon>Actinomycetota</taxon>
        <taxon>Actinomycetes</taxon>
        <taxon>Micrococcales</taxon>
        <taxon>Dermacoccaceae</taxon>
        <taxon>Leekyejoonella</taxon>
    </lineage>
</organism>